<name>A0A8H4RDS1_9HELO</name>
<evidence type="ECO:0000313" key="2">
    <source>
        <dbReference type="Proteomes" id="UP000566819"/>
    </source>
</evidence>
<reference evidence="1 2" key="1">
    <citation type="submission" date="2020-03" db="EMBL/GenBank/DDBJ databases">
        <title>Draft Genome Sequence of Cudoniella acicularis.</title>
        <authorList>
            <person name="Buettner E."/>
            <person name="Kellner H."/>
        </authorList>
    </citation>
    <scope>NUCLEOTIDE SEQUENCE [LARGE SCALE GENOMIC DNA]</scope>
    <source>
        <strain evidence="1 2">DSM 108380</strain>
    </source>
</reference>
<gene>
    <name evidence="1" type="ORF">G7Y89_g9896</name>
</gene>
<dbReference type="Proteomes" id="UP000566819">
    <property type="component" value="Unassembled WGS sequence"/>
</dbReference>
<evidence type="ECO:0000313" key="1">
    <source>
        <dbReference type="EMBL" id="KAF4628250.1"/>
    </source>
</evidence>
<proteinExistence type="predicted"/>
<keyword evidence="2" id="KW-1185">Reference proteome</keyword>
<sequence>MCNTASSNFQIPVPTGSNPACEDIPSNTETIIFELATGNLTLTFDGPGMGFKFVEEADEQCFKTCTVPVKGSWKSGLEFRACEPARMKENGAQVVPPPRDCHFTEVE</sequence>
<dbReference type="AlphaFoldDB" id="A0A8H4RDS1"/>
<protein>
    <submittedName>
        <fullName evidence="1">Uncharacterized protein</fullName>
    </submittedName>
</protein>
<comment type="caution">
    <text evidence="1">The sequence shown here is derived from an EMBL/GenBank/DDBJ whole genome shotgun (WGS) entry which is preliminary data.</text>
</comment>
<dbReference type="EMBL" id="JAAMPI010000838">
    <property type="protein sequence ID" value="KAF4628250.1"/>
    <property type="molecule type" value="Genomic_DNA"/>
</dbReference>
<accession>A0A8H4RDS1</accession>
<organism evidence="1 2">
    <name type="scientific">Cudoniella acicularis</name>
    <dbReference type="NCBI Taxonomy" id="354080"/>
    <lineage>
        <taxon>Eukaryota</taxon>
        <taxon>Fungi</taxon>
        <taxon>Dikarya</taxon>
        <taxon>Ascomycota</taxon>
        <taxon>Pezizomycotina</taxon>
        <taxon>Leotiomycetes</taxon>
        <taxon>Helotiales</taxon>
        <taxon>Tricladiaceae</taxon>
        <taxon>Cudoniella</taxon>
    </lineage>
</organism>